<reference evidence="13 14" key="1">
    <citation type="submission" date="2020-08" db="EMBL/GenBank/DDBJ databases">
        <title>Genomic Encyclopedia of Type Strains, Phase IV (KMG-IV): sequencing the most valuable type-strain genomes for metagenomic binning, comparative biology and taxonomic classification.</title>
        <authorList>
            <person name="Goeker M."/>
        </authorList>
    </citation>
    <scope>NUCLEOTIDE SEQUENCE [LARGE SCALE GENOMIC DNA]</scope>
    <source>
        <strain evidence="13 14">DSM 27244</strain>
    </source>
</reference>
<dbReference type="EC" id="3.6.1.31" evidence="11"/>
<dbReference type="GO" id="GO:0004636">
    <property type="term" value="F:phosphoribosyl-ATP diphosphatase activity"/>
    <property type="evidence" value="ECO:0007669"/>
    <property type="project" value="UniProtKB-UniRule"/>
</dbReference>
<dbReference type="UniPathway" id="UPA00031">
    <property type="reaction ID" value="UER00007"/>
</dbReference>
<sequence>MTSTDPFDALEAVIRSRRGGDAKASYVAALFEKGRPKIAQKVGEEAVEAAIAAVQGDRGALKGEAADLIFHLIVLLVDAGLRLDDVRAELVRREGLSGLVEKASRAAPPPPSVVPEPAPAATGPLPLGHDEAAATAAPLRPEGEKPGSPRPLPPATGGF</sequence>
<dbReference type="GO" id="GO:0005524">
    <property type="term" value="F:ATP binding"/>
    <property type="evidence" value="ECO:0007669"/>
    <property type="project" value="UniProtKB-KW"/>
</dbReference>
<accession>A0A7W9ARX2</accession>
<evidence type="ECO:0000256" key="3">
    <source>
        <dbReference type="ARBA" id="ARBA00005204"/>
    </source>
</evidence>
<evidence type="ECO:0000256" key="1">
    <source>
        <dbReference type="ARBA" id="ARBA00001460"/>
    </source>
</evidence>
<evidence type="ECO:0000256" key="8">
    <source>
        <dbReference type="ARBA" id="ARBA00022801"/>
    </source>
</evidence>
<dbReference type="AlphaFoldDB" id="A0A7W9ARX2"/>
<evidence type="ECO:0000256" key="10">
    <source>
        <dbReference type="ARBA" id="ARBA00023102"/>
    </source>
</evidence>
<evidence type="ECO:0000256" key="4">
    <source>
        <dbReference type="ARBA" id="ARBA00009392"/>
    </source>
</evidence>
<dbReference type="CDD" id="cd11534">
    <property type="entry name" value="NTP-PPase_HisIE_like"/>
    <property type="match status" value="1"/>
</dbReference>
<keyword evidence="6 11" id="KW-0028">Amino-acid biosynthesis</keyword>
<dbReference type="NCBIfam" id="NF001613">
    <property type="entry name" value="PRK00400.1-5"/>
    <property type="match status" value="1"/>
</dbReference>
<evidence type="ECO:0000256" key="2">
    <source>
        <dbReference type="ARBA" id="ARBA00004496"/>
    </source>
</evidence>
<dbReference type="PANTHER" id="PTHR42945:SF9">
    <property type="entry name" value="HISTIDINE BIOSYNTHESIS BIFUNCTIONAL PROTEIN HISIE"/>
    <property type="match status" value="1"/>
</dbReference>
<comment type="caution">
    <text evidence="13">The sequence shown here is derived from an EMBL/GenBank/DDBJ whole genome shotgun (WGS) entry which is preliminary data.</text>
</comment>
<keyword evidence="5 11" id="KW-0963">Cytoplasm</keyword>
<evidence type="ECO:0000256" key="9">
    <source>
        <dbReference type="ARBA" id="ARBA00022840"/>
    </source>
</evidence>
<dbReference type="GO" id="GO:0000105">
    <property type="term" value="P:L-histidine biosynthetic process"/>
    <property type="evidence" value="ECO:0007669"/>
    <property type="project" value="UniProtKB-UniRule"/>
</dbReference>
<dbReference type="Pfam" id="PF01503">
    <property type="entry name" value="PRA-PH"/>
    <property type="match status" value="1"/>
</dbReference>
<name>A0A7W9ARX2_9SPHN</name>
<dbReference type="HAMAP" id="MF_01020">
    <property type="entry name" value="HisE"/>
    <property type="match status" value="1"/>
</dbReference>
<evidence type="ECO:0000313" key="13">
    <source>
        <dbReference type="EMBL" id="MBB5699356.1"/>
    </source>
</evidence>
<dbReference type="InterPro" id="IPR008179">
    <property type="entry name" value="HisE"/>
</dbReference>
<evidence type="ECO:0000256" key="7">
    <source>
        <dbReference type="ARBA" id="ARBA00022741"/>
    </source>
</evidence>
<keyword evidence="7 11" id="KW-0547">Nucleotide-binding</keyword>
<comment type="subcellular location">
    <subcellularLocation>
        <location evidence="2 11">Cytoplasm</location>
    </subcellularLocation>
</comment>
<feature type="region of interest" description="Disordered" evidence="12">
    <location>
        <begin position="98"/>
        <end position="159"/>
    </location>
</feature>
<organism evidence="13 14">
    <name type="scientific">Sphingomonas yantingensis</name>
    <dbReference type="NCBI Taxonomy" id="1241761"/>
    <lineage>
        <taxon>Bacteria</taxon>
        <taxon>Pseudomonadati</taxon>
        <taxon>Pseudomonadota</taxon>
        <taxon>Alphaproteobacteria</taxon>
        <taxon>Sphingomonadales</taxon>
        <taxon>Sphingomonadaceae</taxon>
        <taxon>Sphingomonas</taxon>
    </lineage>
</organism>
<dbReference type="Proteomes" id="UP000557739">
    <property type="component" value="Unassembled WGS sequence"/>
</dbReference>
<comment type="similarity">
    <text evidence="4 11">Belongs to the PRA-PH family.</text>
</comment>
<evidence type="ECO:0000256" key="5">
    <source>
        <dbReference type="ARBA" id="ARBA00022490"/>
    </source>
</evidence>
<dbReference type="SUPFAM" id="SSF101386">
    <property type="entry name" value="all-alpha NTP pyrophosphatases"/>
    <property type="match status" value="1"/>
</dbReference>
<evidence type="ECO:0000256" key="12">
    <source>
        <dbReference type="SAM" id="MobiDB-lite"/>
    </source>
</evidence>
<comment type="pathway">
    <text evidence="3 11">Amino-acid biosynthesis; L-histidine biosynthesis; L-histidine from 5-phospho-alpha-D-ribose 1-diphosphate: step 2/9.</text>
</comment>
<feature type="compositionally biased region" description="Pro residues" evidence="12">
    <location>
        <begin position="148"/>
        <end position="159"/>
    </location>
</feature>
<feature type="compositionally biased region" description="Pro residues" evidence="12">
    <location>
        <begin position="107"/>
        <end position="118"/>
    </location>
</feature>
<keyword evidence="8 11" id="KW-0378">Hydrolase</keyword>
<keyword evidence="9 11" id="KW-0067">ATP-binding</keyword>
<dbReference type="EMBL" id="JACIJJ010000004">
    <property type="protein sequence ID" value="MBB5699356.1"/>
    <property type="molecule type" value="Genomic_DNA"/>
</dbReference>
<dbReference type="NCBIfam" id="NF001611">
    <property type="entry name" value="PRK00400.1-3"/>
    <property type="match status" value="1"/>
</dbReference>
<evidence type="ECO:0000313" key="14">
    <source>
        <dbReference type="Proteomes" id="UP000557739"/>
    </source>
</evidence>
<dbReference type="NCBIfam" id="TIGR03188">
    <property type="entry name" value="histidine_hisI"/>
    <property type="match status" value="1"/>
</dbReference>
<keyword evidence="10 11" id="KW-0368">Histidine biosynthesis</keyword>
<keyword evidence="14" id="KW-1185">Reference proteome</keyword>
<dbReference type="Gene3D" id="1.10.287.1080">
    <property type="entry name" value="MazG-like"/>
    <property type="match status" value="1"/>
</dbReference>
<dbReference type="GO" id="GO:0005737">
    <property type="term" value="C:cytoplasm"/>
    <property type="evidence" value="ECO:0007669"/>
    <property type="project" value="UniProtKB-SubCell"/>
</dbReference>
<dbReference type="InterPro" id="IPR021130">
    <property type="entry name" value="PRib-ATP_PPHydrolase-like"/>
</dbReference>
<comment type="catalytic activity">
    <reaction evidence="1 11">
        <text>1-(5-phospho-beta-D-ribosyl)-ATP + H2O = 1-(5-phospho-beta-D-ribosyl)-5'-AMP + diphosphate + H(+)</text>
        <dbReference type="Rhea" id="RHEA:22828"/>
        <dbReference type="ChEBI" id="CHEBI:15377"/>
        <dbReference type="ChEBI" id="CHEBI:15378"/>
        <dbReference type="ChEBI" id="CHEBI:33019"/>
        <dbReference type="ChEBI" id="CHEBI:59457"/>
        <dbReference type="ChEBI" id="CHEBI:73183"/>
        <dbReference type="EC" id="3.6.1.31"/>
    </reaction>
</comment>
<evidence type="ECO:0000256" key="11">
    <source>
        <dbReference type="HAMAP-Rule" id="MF_01020"/>
    </source>
</evidence>
<evidence type="ECO:0000256" key="6">
    <source>
        <dbReference type="ARBA" id="ARBA00022605"/>
    </source>
</evidence>
<dbReference type="PANTHER" id="PTHR42945">
    <property type="entry name" value="HISTIDINE BIOSYNTHESIS BIFUNCTIONAL PROTEIN"/>
    <property type="match status" value="1"/>
</dbReference>
<proteinExistence type="inferred from homology"/>
<protein>
    <recommendedName>
        <fullName evidence="11">Phosphoribosyl-ATP pyrophosphatase</fullName>
        <shortName evidence="11">PRA-PH</shortName>
        <ecNumber evidence="11">3.6.1.31</ecNumber>
    </recommendedName>
</protein>
<gene>
    <name evidence="11" type="primary">hisE</name>
    <name evidence="13" type="ORF">FHR19_002722</name>
</gene>